<comment type="caution">
    <text evidence="2">The sequence shown here is derived from an EMBL/GenBank/DDBJ whole genome shotgun (WGS) entry which is preliminary data.</text>
</comment>
<dbReference type="AlphaFoldDB" id="A0AA39WPI1"/>
<protein>
    <submittedName>
        <fullName evidence="2">Uncharacterized protein</fullName>
    </submittedName>
</protein>
<evidence type="ECO:0000313" key="2">
    <source>
        <dbReference type="EMBL" id="KAK0619203.1"/>
    </source>
</evidence>
<dbReference type="Proteomes" id="UP001175000">
    <property type="component" value="Unassembled WGS sequence"/>
</dbReference>
<organism evidence="2 3">
    <name type="scientific">Immersiella caudata</name>
    <dbReference type="NCBI Taxonomy" id="314043"/>
    <lineage>
        <taxon>Eukaryota</taxon>
        <taxon>Fungi</taxon>
        <taxon>Dikarya</taxon>
        <taxon>Ascomycota</taxon>
        <taxon>Pezizomycotina</taxon>
        <taxon>Sordariomycetes</taxon>
        <taxon>Sordariomycetidae</taxon>
        <taxon>Sordariales</taxon>
        <taxon>Lasiosphaeriaceae</taxon>
        <taxon>Immersiella</taxon>
    </lineage>
</organism>
<proteinExistence type="predicted"/>
<feature type="region of interest" description="Disordered" evidence="1">
    <location>
        <begin position="133"/>
        <end position="156"/>
    </location>
</feature>
<dbReference type="GO" id="GO:0005506">
    <property type="term" value="F:iron ion binding"/>
    <property type="evidence" value="ECO:0007669"/>
    <property type="project" value="InterPro"/>
</dbReference>
<name>A0AA39WPI1_9PEZI</name>
<dbReference type="InterPro" id="IPR015889">
    <property type="entry name" value="Intradiol_dOase_core"/>
</dbReference>
<dbReference type="PANTHER" id="PTHR34315:SF1">
    <property type="entry name" value="INTRADIOL RING-CLEAVAGE DIOXYGENASES DOMAIN-CONTAINING PROTEIN-RELATED"/>
    <property type="match status" value="1"/>
</dbReference>
<keyword evidence="3" id="KW-1185">Reference proteome</keyword>
<sequence>MAPLVSEGPLYVSDEQIFEDGIAKFDTFFPGQYNNRAVHIYAMIFLDAKRQPNGNIAGGGVAHIGQLYFDKALINEVEKLPPYTTNTQNLTLNADDGRLLDFVAKLDPAHKGVVAESVSWSIIPAAWKDENGGHQDLIGPMGNESKPPKIPPNPIP</sequence>
<dbReference type="EMBL" id="JAULSU010000004">
    <property type="protein sequence ID" value="KAK0619203.1"/>
    <property type="molecule type" value="Genomic_DNA"/>
</dbReference>
<evidence type="ECO:0000313" key="3">
    <source>
        <dbReference type="Proteomes" id="UP001175000"/>
    </source>
</evidence>
<dbReference type="GO" id="GO:0016702">
    <property type="term" value="F:oxidoreductase activity, acting on single donors with incorporation of molecular oxygen, incorporation of two atoms of oxygen"/>
    <property type="evidence" value="ECO:0007669"/>
    <property type="project" value="InterPro"/>
</dbReference>
<dbReference type="SUPFAM" id="SSF49482">
    <property type="entry name" value="Aromatic compound dioxygenase"/>
    <property type="match status" value="1"/>
</dbReference>
<gene>
    <name evidence="2" type="ORF">B0T14DRAFT_566090</name>
</gene>
<dbReference type="Gene3D" id="2.60.130.10">
    <property type="entry name" value="Aromatic compound dioxygenase"/>
    <property type="match status" value="1"/>
</dbReference>
<accession>A0AA39WPI1</accession>
<evidence type="ECO:0000256" key="1">
    <source>
        <dbReference type="SAM" id="MobiDB-lite"/>
    </source>
</evidence>
<dbReference type="PANTHER" id="PTHR34315">
    <property type="match status" value="1"/>
</dbReference>
<reference evidence="2" key="1">
    <citation type="submission" date="2023-06" db="EMBL/GenBank/DDBJ databases">
        <title>Genome-scale phylogeny and comparative genomics of the fungal order Sordariales.</title>
        <authorList>
            <consortium name="Lawrence Berkeley National Laboratory"/>
            <person name="Hensen N."/>
            <person name="Bonometti L."/>
            <person name="Westerberg I."/>
            <person name="Brannstrom I.O."/>
            <person name="Guillou S."/>
            <person name="Cros-Aarteil S."/>
            <person name="Calhoun S."/>
            <person name="Haridas S."/>
            <person name="Kuo A."/>
            <person name="Mondo S."/>
            <person name="Pangilinan J."/>
            <person name="Riley R."/>
            <person name="Labutti K."/>
            <person name="Andreopoulos B."/>
            <person name="Lipzen A."/>
            <person name="Chen C."/>
            <person name="Yanf M."/>
            <person name="Daum C."/>
            <person name="Ng V."/>
            <person name="Clum A."/>
            <person name="Steindorff A."/>
            <person name="Ohm R."/>
            <person name="Martin F."/>
            <person name="Silar P."/>
            <person name="Natvig D."/>
            <person name="Lalanne C."/>
            <person name="Gautier V."/>
            <person name="Ament-Velasquez S.L."/>
            <person name="Kruys A."/>
            <person name="Hutchinson M.I."/>
            <person name="Powell A.J."/>
            <person name="Barry K."/>
            <person name="Miller A.N."/>
            <person name="Grigoriev I.V."/>
            <person name="Debuchy R."/>
            <person name="Gladieux P."/>
            <person name="Thoren M.H."/>
            <person name="Johannesson H."/>
        </authorList>
    </citation>
    <scope>NUCLEOTIDE SEQUENCE</scope>
    <source>
        <strain evidence="2">CBS 606.72</strain>
    </source>
</reference>